<dbReference type="Proteomes" id="UP000730482">
    <property type="component" value="Unassembled WGS sequence"/>
</dbReference>
<evidence type="ECO:0000256" key="3">
    <source>
        <dbReference type="ARBA" id="ARBA00023163"/>
    </source>
</evidence>
<comment type="caution">
    <text evidence="6">The sequence shown here is derived from an EMBL/GenBank/DDBJ whole genome shotgun (WGS) entry which is preliminary data.</text>
</comment>
<feature type="region of interest" description="Disordered" evidence="4">
    <location>
        <begin position="1"/>
        <end position="52"/>
    </location>
</feature>
<dbReference type="InterPro" id="IPR036390">
    <property type="entry name" value="WH_DNA-bd_sf"/>
</dbReference>
<dbReference type="InterPro" id="IPR036388">
    <property type="entry name" value="WH-like_DNA-bd_sf"/>
</dbReference>
<keyword evidence="2" id="KW-0238">DNA-binding</keyword>
<dbReference type="InterPro" id="IPR000835">
    <property type="entry name" value="HTH_MarR-typ"/>
</dbReference>
<evidence type="ECO:0000313" key="7">
    <source>
        <dbReference type="Proteomes" id="UP000730482"/>
    </source>
</evidence>
<organism evidence="6 7">
    <name type="scientific">Catenulispora pinistramenti</name>
    <dbReference type="NCBI Taxonomy" id="2705254"/>
    <lineage>
        <taxon>Bacteria</taxon>
        <taxon>Bacillati</taxon>
        <taxon>Actinomycetota</taxon>
        <taxon>Actinomycetes</taxon>
        <taxon>Catenulisporales</taxon>
        <taxon>Catenulisporaceae</taxon>
        <taxon>Catenulispora</taxon>
    </lineage>
</organism>
<dbReference type="PANTHER" id="PTHR33164">
    <property type="entry name" value="TRANSCRIPTIONAL REGULATOR, MARR FAMILY"/>
    <property type="match status" value="1"/>
</dbReference>
<sequence>MAESDSSPGKPGSSGSPGNPGGSNPSSRSDPDTSGTRATRDTRDTRGGPADHPGFLLWRVTLSWQREIAAVLAPLDLTHVQFVLLACTYWLNEQGLVPNQATVAEQAGTDVKMTSQVIRTLETKGLITREVDPADTRARRLRVTPIGADLAPRAMAAVEATDAVFFDPVTSSHTISMLTKLARIEDGG</sequence>
<feature type="compositionally biased region" description="Low complexity" evidence="4">
    <location>
        <begin position="1"/>
        <end position="37"/>
    </location>
</feature>
<keyword evidence="3" id="KW-0804">Transcription</keyword>
<name>A0ABS5KI18_9ACTN</name>
<dbReference type="PROSITE" id="PS50995">
    <property type="entry name" value="HTH_MARR_2"/>
    <property type="match status" value="1"/>
</dbReference>
<evidence type="ECO:0000259" key="5">
    <source>
        <dbReference type="PROSITE" id="PS50995"/>
    </source>
</evidence>
<dbReference type="Pfam" id="PF01047">
    <property type="entry name" value="MarR"/>
    <property type="match status" value="1"/>
</dbReference>
<accession>A0ABS5KI18</accession>
<dbReference type="InterPro" id="IPR039422">
    <property type="entry name" value="MarR/SlyA-like"/>
</dbReference>
<evidence type="ECO:0000256" key="4">
    <source>
        <dbReference type="SAM" id="MobiDB-lite"/>
    </source>
</evidence>
<reference evidence="6 7" key="1">
    <citation type="submission" date="2020-02" db="EMBL/GenBank/DDBJ databases">
        <title>Acidophilic actinobacteria isolated from forest soil.</title>
        <authorList>
            <person name="Golinska P."/>
        </authorList>
    </citation>
    <scope>NUCLEOTIDE SEQUENCE [LARGE SCALE GENOMIC DNA]</scope>
    <source>
        <strain evidence="6 7">NL8</strain>
    </source>
</reference>
<dbReference type="EMBL" id="JAAFYZ010000003">
    <property type="protein sequence ID" value="MBS2545545.1"/>
    <property type="molecule type" value="Genomic_DNA"/>
</dbReference>
<feature type="domain" description="HTH marR-type" evidence="5">
    <location>
        <begin position="50"/>
        <end position="186"/>
    </location>
</feature>
<gene>
    <name evidence="6" type="ORF">KGQ19_01550</name>
</gene>
<evidence type="ECO:0000256" key="1">
    <source>
        <dbReference type="ARBA" id="ARBA00023015"/>
    </source>
</evidence>
<evidence type="ECO:0000313" key="6">
    <source>
        <dbReference type="EMBL" id="MBS2545545.1"/>
    </source>
</evidence>
<keyword evidence="1" id="KW-0805">Transcription regulation</keyword>
<dbReference type="SUPFAM" id="SSF46785">
    <property type="entry name" value="Winged helix' DNA-binding domain"/>
    <property type="match status" value="1"/>
</dbReference>
<proteinExistence type="predicted"/>
<protein>
    <submittedName>
        <fullName evidence="6">Winged helix-turn-helix transcriptional regulator</fullName>
    </submittedName>
</protein>
<dbReference type="PANTHER" id="PTHR33164:SF64">
    <property type="entry name" value="TRANSCRIPTIONAL REGULATOR SLYA"/>
    <property type="match status" value="1"/>
</dbReference>
<dbReference type="SMART" id="SM00347">
    <property type="entry name" value="HTH_MARR"/>
    <property type="match status" value="1"/>
</dbReference>
<keyword evidence="7" id="KW-1185">Reference proteome</keyword>
<evidence type="ECO:0000256" key="2">
    <source>
        <dbReference type="ARBA" id="ARBA00023125"/>
    </source>
</evidence>
<dbReference type="Gene3D" id="1.10.10.10">
    <property type="entry name" value="Winged helix-like DNA-binding domain superfamily/Winged helix DNA-binding domain"/>
    <property type="match status" value="1"/>
</dbReference>